<proteinExistence type="predicted"/>
<feature type="region of interest" description="Disordered" evidence="1">
    <location>
        <begin position="1"/>
        <end position="85"/>
    </location>
</feature>
<accession>A0A2C5XF77</accession>
<keyword evidence="2" id="KW-1133">Transmembrane helix</keyword>
<evidence type="ECO:0000256" key="1">
    <source>
        <dbReference type="SAM" id="MobiDB-lite"/>
    </source>
</evidence>
<reference evidence="3 4" key="1">
    <citation type="submission" date="2017-06" db="EMBL/GenBank/DDBJ databases">
        <title>Ant-infecting Ophiocordyceps genomes reveal a high diversity of potential behavioral manipulation genes and a possible major role for enterotoxins.</title>
        <authorList>
            <person name="De Bekker C."/>
            <person name="Evans H.C."/>
            <person name="Brachmann A."/>
            <person name="Hughes D.P."/>
        </authorList>
    </citation>
    <scope>NUCLEOTIDE SEQUENCE [LARGE SCALE GENOMIC DNA]</scope>
    <source>
        <strain evidence="3 4">Map64</strain>
    </source>
</reference>
<keyword evidence="4" id="KW-1185">Reference proteome</keyword>
<organism evidence="3 4">
    <name type="scientific">Ophiocordyceps australis</name>
    <dbReference type="NCBI Taxonomy" id="1399860"/>
    <lineage>
        <taxon>Eukaryota</taxon>
        <taxon>Fungi</taxon>
        <taxon>Dikarya</taxon>
        <taxon>Ascomycota</taxon>
        <taxon>Pezizomycotina</taxon>
        <taxon>Sordariomycetes</taxon>
        <taxon>Hypocreomycetidae</taxon>
        <taxon>Hypocreales</taxon>
        <taxon>Ophiocordycipitaceae</taxon>
        <taxon>Ophiocordyceps</taxon>
    </lineage>
</organism>
<feature type="compositionally biased region" description="Low complexity" evidence="1">
    <location>
        <begin position="69"/>
        <end position="85"/>
    </location>
</feature>
<gene>
    <name evidence="3" type="ORF">CDD81_1686</name>
</gene>
<feature type="compositionally biased region" description="Basic residues" evidence="1">
    <location>
        <begin position="28"/>
        <end position="44"/>
    </location>
</feature>
<evidence type="ECO:0000313" key="3">
    <source>
        <dbReference type="EMBL" id="PHH60408.1"/>
    </source>
</evidence>
<dbReference type="EMBL" id="NJET01000148">
    <property type="protein sequence ID" value="PHH60408.1"/>
    <property type="molecule type" value="Genomic_DNA"/>
</dbReference>
<feature type="transmembrane region" description="Helical" evidence="2">
    <location>
        <begin position="145"/>
        <end position="166"/>
    </location>
</feature>
<name>A0A2C5XF77_9HYPO</name>
<protein>
    <submittedName>
        <fullName evidence="3">Uncharacterized protein</fullName>
    </submittedName>
</protein>
<sequence length="260" mass="28978">MAFVTKGLSLGPGGLSRPVHHGPSSSHSQRHRPSTIGPRKHHSRSPSSSSRLRLDRSSPSPRGRRRRAYSPASLPSSLPRNSSHSWRSSLFNLGSLSRSSLLGFRASSSYYKRSPRHGFLQRTYRKLRRLLRHLARYARRHPYKVFFLVIMPLITGGLLSALLARFGLGLPPSIERLLAMASRATATGHGLGFVSDAVLMAGDLVRPKSSSNARSRGSHQPSLHWKRHSYYDVDSAYYPPPPRANDAWRQSIMGVAKLFI</sequence>
<keyword evidence="2" id="KW-0472">Membrane</keyword>
<evidence type="ECO:0000256" key="2">
    <source>
        <dbReference type="SAM" id="Phobius"/>
    </source>
</evidence>
<keyword evidence="2" id="KW-0812">Transmembrane</keyword>
<evidence type="ECO:0000313" key="4">
    <source>
        <dbReference type="Proteomes" id="UP000226192"/>
    </source>
</evidence>
<dbReference type="Proteomes" id="UP000226192">
    <property type="component" value="Unassembled WGS sequence"/>
</dbReference>
<comment type="caution">
    <text evidence="3">The sequence shown here is derived from an EMBL/GenBank/DDBJ whole genome shotgun (WGS) entry which is preliminary data.</text>
</comment>
<feature type="compositionally biased region" description="Low complexity" evidence="1">
    <location>
        <begin position="45"/>
        <end position="61"/>
    </location>
</feature>
<dbReference type="OrthoDB" id="5235322at2759"/>
<dbReference type="AlphaFoldDB" id="A0A2C5XF77"/>